<feature type="transmembrane region" description="Helical" evidence="9">
    <location>
        <begin position="51"/>
        <end position="73"/>
    </location>
</feature>
<keyword evidence="4 9" id="KW-0997">Cell inner membrane</keyword>
<protein>
    <recommendedName>
        <fullName evidence="9">TRAP transporter small permease protein</fullName>
    </recommendedName>
</protein>
<keyword evidence="3" id="KW-1003">Cell membrane</keyword>
<evidence type="ECO:0000256" key="2">
    <source>
        <dbReference type="ARBA" id="ARBA00022448"/>
    </source>
</evidence>
<comment type="subcellular location">
    <subcellularLocation>
        <location evidence="1 9">Cell inner membrane</location>
        <topology evidence="1 9">Multi-pass membrane protein</topology>
    </subcellularLocation>
</comment>
<evidence type="ECO:0000256" key="8">
    <source>
        <dbReference type="ARBA" id="ARBA00038436"/>
    </source>
</evidence>
<evidence type="ECO:0000256" key="5">
    <source>
        <dbReference type="ARBA" id="ARBA00022692"/>
    </source>
</evidence>
<dbReference type="PANTHER" id="PTHR35011:SF4">
    <property type="entry name" value="SLL1102 PROTEIN"/>
    <property type="match status" value="1"/>
</dbReference>
<dbReference type="InterPro" id="IPR007387">
    <property type="entry name" value="TRAP_DctQ"/>
</dbReference>
<keyword evidence="2 9" id="KW-0813">Transport</keyword>
<dbReference type="Pfam" id="PF04290">
    <property type="entry name" value="DctQ"/>
    <property type="match status" value="1"/>
</dbReference>
<keyword evidence="7 9" id="KW-0472">Membrane</keyword>
<evidence type="ECO:0000313" key="12">
    <source>
        <dbReference type="Proteomes" id="UP000051221"/>
    </source>
</evidence>
<comment type="similarity">
    <text evidence="8 9">Belongs to the TRAP transporter small permease family.</text>
</comment>
<dbReference type="GO" id="GO:0022857">
    <property type="term" value="F:transmembrane transporter activity"/>
    <property type="evidence" value="ECO:0007669"/>
    <property type="project" value="UniProtKB-UniRule"/>
</dbReference>
<proteinExistence type="inferred from homology"/>
<evidence type="ECO:0000256" key="1">
    <source>
        <dbReference type="ARBA" id="ARBA00004429"/>
    </source>
</evidence>
<dbReference type="RefSeq" id="WP_055466969.1">
    <property type="nucleotide sequence ID" value="NZ_LKHS01000022.1"/>
</dbReference>
<feature type="transmembrane region" description="Helical" evidence="9">
    <location>
        <begin position="16"/>
        <end position="39"/>
    </location>
</feature>
<accession>A0A0Q2XSC4</accession>
<evidence type="ECO:0000256" key="6">
    <source>
        <dbReference type="ARBA" id="ARBA00022989"/>
    </source>
</evidence>
<evidence type="ECO:0000256" key="9">
    <source>
        <dbReference type="RuleBase" id="RU369079"/>
    </source>
</evidence>
<gene>
    <name evidence="11" type="ORF">AMR76_19680</name>
</gene>
<feature type="transmembrane region" description="Helical" evidence="9">
    <location>
        <begin position="137"/>
        <end position="155"/>
    </location>
</feature>
<dbReference type="Proteomes" id="UP000051221">
    <property type="component" value="Unassembled WGS sequence"/>
</dbReference>
<evidence type="ECO:0000256" key="7">
    <source>
        <dbReference type="ARBA" id="ARBA00023136"/>
    </source>
</evidence>
<dbReference type="EMBL" id="LKHS01000022">
    <property type="protein sequence ID" value="KQH84068.1"/>
    <property type="molecule type" value="Genomic_DNA"/>
</dbReference>
<comment type="subunit">
    <text evidence="9">The complex comprises the extracytoplasmic solute receptor protein and the two transmembrane proteins.</text>
</comment>
<dbReference type="InterPro" id="IPR055348">
    <property type="entry name" value="DctQ"/>
</dbReference>
<organism evidence="11 12">
    <name type="scientific">Vibrio furnissii</name>
    <dbReference type="NCBI Taxonomy" id="29494"/>
    <lineage>
        <taxon>Bacteria</taxon>
        <taxon>Pseudomonadati</taxon>
        <taxon>Pseudomonadota</taxon>
        <taxon>Gammaproteobacteria</taxon>
        <taxon>Vibrionales</taxon>
        <taxon>Vibrionaceae</taxon>
        <taxon>Vibrio</taxon>
    </lineage>
</organism>
<dbReference type="AlphaFoldDB" id="A0A0Q2XSC4"/>
<dbReference type="PANTHER" id="PTHR35011">
    <property type="entry name" value="2,3-DIKETO-L-GULONATE TRAP TRANSPORTER SMALL PERMEASE PROTEIN YIAM"/>
    <property type="match status" value="1"/>
</dbReference>
<keyword evidence="12" id="KW-1185">Reference proteome</keyword>
<sequence>MLSALLASYCQGVNKVVHWIGLSASFLMPILAATVAFEVFARYALGKPTVWAYDVSLFLFGYIAALGGALAQQNKAHINVDVLYLQVSVRVRSLFNLVSYSLAIFFLWVVLSMAIGKLDEAIEFNYRRQSEWAPSMAHFWVMLVVACSCFIAQLSSDLVQDLYYLVKGKSLLEHESNAHQNCETFAEVEDA</sequence>
<comment type="function">
    <text evidence="9">Part of the tripartite ATP-independent periplasmic (TRAP) transport system.</text>
</comment>
<reference evidence="11 12" key="1">
    <citation type="submission" date="2015-08" db="EMBL/GenBank/DDBJ databases">
        <title>Antibacterial properties of a collection of Vibrionaceae strains.</title>
        <authorList>
            <person name="Giubergia S."/>
        </authorList>
    </citation>
    <scope>NUCLEOTIDE SEQUENCE [LARGE SCALE GENOMIC DNA]</scope>
    <source>
        <strain evidence="11 12">S0821</strain>
    </source>
</reference>
<name>A0A0Q2XSC4_VIBFU</name>
<keyword evidence="5 9" id="KW-0812">Transmembrane</keyword>
<evidence type="ECO:0000256" key="4">
    <source>
        <dbReference type="ARBA" id="ARBA00022519"/>
    </source>
</evidence>
<evidence type="ECO:0000313" key="11">
    <source>
        <dbReference type="EMBL" id="KQH84068.1"/>
    </source>
</evidence>
<feature type="transmembrane region" description="Helical" evidence="9">
    <location>
        <begin position="93"/>
        <end position="116"/>
    </location>
</feature>
<evidence type="ECO:0000256" key="3">
    <source>
        <dbReference type="ARBA" id="ARBA00022475"/>
    </source>
</evidence>
<dbReference type="InParanoid" id="A0A0Q2XSC4"/>
<comment type="caution">
    <text evidence="11">The sequence shown here is derived from an EMBL/GenBank/DDBJ whole genome shotgun (WGS) entry which is preliminary data.</text>
</comment>
<feature type="domain" description="Tripartite ATP-independent periplasmic transporters DctQ component" evidence="10">
    <location>
        <begin position="32"/>
        <end position="161"/>
    </location>
</feature>
<evidence type="ECO:0000259" key="10">
    <source>
        <dbReference type="Pfam" id="PF04290"/>
    </source>
</evidence>
<keyword evidence="6 9" id="KW-1133">Transmembrane helix</keyword>
<dbReference type="GO" id="GO:0005886">
    <property type="term" value="C:plasma membrane"/>
    <property type="evidence" value="ECO:0007669"/>
    <property type="project" value="UniProtKB-SubCell"/>
</dbReference>